<dbReference type="InterPro" id="IPR003615">
    <property type="entry name" value="HNH_nuc"/>
</dbReference>
<reference evidence="2 3" key="1">
    <citation type="submission" date="2022-11" db="EMBL/GenBank/DDBJ databases">
        <title>Minimal conservation of predation-associated metabolite biosynthetic gene clusters underscores biosynthetic potential of Myxococcota including descriptions for ten novel species: Archangium lansinium sp. nov., Myxococcus landrumus sp. nov., Nannocystis bai.</title>
        <authorList>
            <person name="Ahearne A."/>
            <person name="Stevens C."/>
            <person name="Dowd S."/>
        </authorList>
    </citation>
    <scope>NUCLEOTIDE SEQUENCE [LARGE SCALE GENOMIC DNA]</scope>
    <source>
        <strain evidence="2 3">RJM3</strain>
    </source>
</reference>
<name>A0ABT5EHH1_9BACT</name>
<evidence type="ECO:0000313" key="2">
    <source>
        <dbReference type="EMBL" id="MDC0740804.1"/>
    </source>
</evidence>
<evidence type="ECO:0000313" key="3">
    <source>
        <dbReference type="Proteomes" id="UP001221411"/>
    </source>
</evidence>
<keyword evidence="2" id="KW-0540">Nuclease</keyword>
<keyword evidence="3" id="KW-1185">Reference proteome</keyword>
<organism evidence="2 3">
    <name type="scientific">Polyangium mundeleinium</name>
    <dbReference type="NCBI Taxonomy" id="2995306"/>
    <lineage>
        <taxon>Bacteria</taxon>
        <taxon>Pseudomonadati</taxon>
        <taxon>Myxococcota</taxon>
        <taxon>Polyangia</taxon>
        <taxon>Polyangiales</taxon>
        <taxon>Polyangiaceae</taxon>
        <taxon>Polyangium</taxon>
    </lineage>
</organism>
<keyword evidence="2" id="KW-0378">Hydrolase</keyword>
<dbReference type="GO" id="GO:0004519">
    <property type="term" value="F:endonuclease activity"/>
    <property type="evidence" value="ECO:0007669"/>
    <property type="project" value="UniProtKB-KW"/>
</dbReference>
<feature type="coiled-coil region" evidence="1">
    <location>
        <begin position="5"/>
        <end position="57"/>
    </location>
</feature>
<protein>
    <submittedName>
        <fullName evidence="2">HNH endonuclease signature motif containing protein</fullName>
    </submittedName>
</protein>
<dbReference type="CDD" id="cd00085">
    <property type="entry name" value="HNHc"/>
    <property type="match status" value="1"/>
</dbReference>
<evidence type="ECO:0000256" key="1">
    <source>
        <dbReference type="SAM" id="Coils"/>
    </source>
</evidence>
<gene>
    <name evidence="2" type="ORF">POL67_05565</name>
</gene>
<accession>A0ABT5EHH1</accession>
<dbReference type="EMBL" id="JAQNDO010000001">
    <property type="protein sequence ID" value="MDC0740804.1"/>
    <property type="molecule type" value="Genomic_DNA"/>
</dbReference>
<dbReference type="Gene3D" id="1.10.30.50">
    <property type="match status" value="1"/>
</dbReference>
<comment type="caution">
    <text evidence="2">The sequence shown here is derived from an EMBL/GenBank/DDBJ whole genome shotgun (WGS) entry which is preliminary data.</text>
</comment>
<keyword evidence="1" id="KW-0175">Coiled coil</keyword>
<dbReference type="Proteomes" id="UP001221411">
    <property type="component" value="Unassembled WGS sequence"/>
</dbReference>
<keyword evidence="2" id="KW-0255">Endonuclease</keyword>
<dbReference type="RefSeq" id="WP_271916010.1">
    <property type="nucleotide sequence ID" value="NZ_JAQNDO010000001.1"/>
</dbReference>
<sequence>MEQSLADSEQTLEQADETYRLTEQDMAFMRAMAMDVLERGNRAARDLEAAARTYEQAAALYGTASVEFGNAAGSYKMAADKYREVTITLVAAAASDLFLRGVCGRSVSTRQYRETLRAQGVNLEGKDIDHIVPRSRGGPDMPWNYNPLDASINRSLQANGTWWKLMNYPLETMNAWAKYASYLLMC</sequence>
<proteinExistence type="predicted"/>